<dbReference type="RefSeq" id="WP_284056784.1">
    <property type="nucleotide sequence ID" value="NZ_JAMSLR010000004.1"/>
</dbReference>
<comment type="caution">
    <text evidence="1">The sequence shown here is derived from an EMBL/GenBank/DDBJ whole genome shotgun (WGS) entry which is preliminary data.</text>
</comment>
<protein>
    <submittedName>
        <fullName evidence="1">Thioredoxin family protein</fullName>
    </submittedName>
</protein>
<dbReference type="EMBL" id="JAMSLR010000004">
    <property type="protein sequence ID" value="MCM8749005.1"/>
    <property type="molecule type" value="Genomic_DNA"/>
</dbReference>
<organism evidence="1 2">
    <name type="scientific">Thermalbibacter longus</name>
    <dbReference type="NCBI Taxonomy" id="2951981"/>
    <lineage>
        <taxon>Bacteria</taxon>
        <taxon>Pseudomonadati</taxon>
        <taxon>Thermomicrobiota</taxon>
        <taxon>Thermomicrobia</taxon>
        <taxon>Thermomicrobiales</taxon>
        <taxon>Thermomicrobiaceae</taxon>
        <taxon>Thermalbibacter</taxon>
    </lineage>
</organism>
<evidence type="ECO:0000313" key="1">
    <source>
        <dbReference type="EMBL" id="MCM8749005.1"/>
    </source>
</evidence>
<dbReference type="Proteomes" id="UP001165306">
    <property type="component" value="Unassembled WGS sequence"/>
</dbReference>
<dbReference type="InterPro" id="IPR036249">
    <property type="entry name" value="Thioredoxin-like_sf"/>
</dbReference>
<proteinExistence type="predicted"/>
<dbReference type="Pfam" id="PF14595">
    <property type="entry name" value="Thioredoxin_9"/>
    <property type="match status" value="1"/>
</dbReference>
<accession>A0AA41WEP5</accession>
<dbReference type="CDD" id="cd02947">
    <property type="entry name" value="TRX_family"/>
    <property type="match status" value="1"/>
</dbReference>
<name>A0AA41WEP5_9BACT</name>
<keyword evidence="2" id="KW-1185">Reference proteome</keyword>
<gene>
    <name evidence="1" type="ORF">NET02_07610</name>
</gene>
<reference evidence="1" key="1">
    <citation type="submission" date="2022-06" db="EMBL/GenBank/DDBJ databases">
        <title>CFH 74404 Thermomicrobiaceae sp.</title>
        <authorList>
            <person name="Ming H."/>
            <person name="Li W.-J."/>
            <person name="Zhao Z."/>
        </authorList>
    </citation>
    <scope>NUCLEOTIDE SEQUENCE</scope>
    <source>
        <strain evidence="1">CFH 74404</strain>
    </source>
</reference>
<evidence type="ECO:0000313" key="2">
    <source>
        <dbReference type="Proteomes" id="UP001165306"/>
    </source>
</evidence>
<dbReference type="AlphaFoldDB" id="A0AA41WEP5"/>
<sequence>MTQIMNEPVEQKGVERMTLAADRWEQAMTPDEYMSQMVENRERFESNIARTRIMPGDWAAFGQEPVRILVLTEDWCGDSAQFVPMVVKLAQEIPTVEVRILRRDQHTDLADRYRRKDGYQAIPVFIVLDSEMHELGALIERPERATAEIVEERKRFLAAHPELPGANRAFDRMPEETRQALKEHIAGWRDGQFDRWTRYLMEDLAEITRSVRTRAA</sequence>
<dbReference type="SUPFAM" id="SSF52833">
    <property type="entry name" value="Thioredoxin-like"/>
    <property type="match status" value="1"/>
</dbReference>
<dbReference type="Gene3D" id="3.40.30.10">
    <property type="entry name" value="Glutaredoxin"/>
    <property type="match status" value="1"/>
</dbReference>